<name>A0A432MQM9_9BACT</name>
<comment type="caution">
    <text evidence="2">The sequence shown here is derived from an EMBL/GenBank/DDBJ whole genome shotgun (WGS) entry which is preliminary data.</text>
</comment>
<accession>A0A432MQM9</accession>
<reference evidence="2 3" key="1">
    <citation type="submission" date="2018-12" db="EMBL/GenBank/DDBJ databases">
        <authorList>
            <person name="Toschakov S.V."/>
        </authorList>
    </citation>
    <scope>NUCLEOTIDE SEQUENCE [LARGE SCALE GENOMIC DNA]</scope>
    <source>
        <strain evidence="2 3">GM2012</strain>
    </source>
</reference>
<dbReference type="InterPro" id="IPR003774">
    <property type="entry name" value="AlgH-like"/>
</dbReference>
<reference evidence="2 3" key="2">
    <citation type="submission" date="2019-01" db="EMBL/GenBank/DDBJ databases">
        <title>Tautonia sociabilis, a novel thermotolerant planctomycete of Isosphaeraceae family, isolated from a 4000 m deep subterranean habitat.</title>
        <authorList>
            <person name="Kovaleva O.L."/>
            <person name="Elcheninov A.G."/>
            <person name="Van Heerden E."/>
            <person name="Toshchakov S.V."/>
            <person name="Novikov A."/>
            <person name="Bonch-Osmolovskaya E.A."/>
            <person name="Kublanov I.V."/>
        </authorList>
    </citation>
    <scope>NUCLEOTIDE SEQUENCE [LARGE SCALE GENOMIC DNA]</scope>
    <source>
        <strain evidence="2 3">GM2012</strain>
    </source>
</reference>
<sequence length="184" mass="19921">MKSLKGHFLVASRSLSDPNFVRTVLLIIEHSEAGAAGVILNRPTGATIAKISEEVFDEVEDWEKPIFLGGPVPGPLMALHSVAALGDQEVIEGLFTTVDPEKIRDLIRQRAEPSLFLANYAGWGAGQLEMELAQESWVFTPADITLVLEGGDASMWEAIMRRVSASILANALGIEELPEDPTVN</sequence>
<organism evidence="2 3">
    <name type="scientific">Tautonia sociabilis</name>
    <dbReference type="NCBI Taxonomy" id="2080755"/>
    <lineage>
        <taxon>Bacteria</taxon>
        <taxon>Pseudomonadati</taxon>
        <taxon>Planctomycetota</taxon>
        <taxon>Planctomycetia</taxon>
        <taxon>Isosphaerales</taxon>
        <taxon>Isosphaeraceae</taxon>
        <taxon>Tautonia</taxon>
    </lineage>
</organism>
<dbReference type="PANTHER" id="PTHR30327:SF1">
    <property type="entry name" value="UPF0301 PROTEIN YQGE"/>
    <property type="match status" value="1"/>
</dbReference>
<comment type="similarity">
    <text evidence="1">Belongs to the UPF0301 (AlgH) family.</text>
</comment>
<dbReference type="EMBL" id="RYZH01000003">
    <property type="protein sequence ID" value="RUL89356.1"/>
    <property type="molecule type" value="Genomic_DNA"/>
</dbReference>
<dbReference type="SUPFAM" id="SSF143456">
    <property type="entry name" value="VC0467-like"/>
    <property type="match status" value="1"/>
</dbReference>
<evidence type="ECO:0000313" key="2">
    <source>
        <dbReference type="EMBL" id="RUL89356.1"/>
    </source>
</evidence>
<dbReference type="Gene3D" id="3.40.1740.10">
    <property type="entry name" value="VC0467-like"/>
    <property type="match status" value="1"/>
</dbReference>
<dbReference type="AlphaFoldDB" id="A0A432MQM9"/>
<evidence type="ECO:0000313" key="3">
    <source>
        <dbReference type="Proteomes" id="UP000280296"/>
    </source>
</evidence>
<dbReference type="GO" id="GO:0005829">
    <property type="term" value="C:cytosol"/>
    <property type="evidence" value="ECO:0007669"/>
    <property type="project" value="TreeGrafter"/>
</dbReference>
<dbReference type="Proteomes" id="UP000280296">
    <property type="component" value="Unassembled WGS sequence"/>
</dbReference>
<keyword evidence="3" id="KW-1185">Reference proteome</keyword>
<proteinExistence type="inferred from homology"/>
<dbReference type="Pfam" id="PF02622">
    <property type="entry name" value="DUF179"/>
    <property type="match status" value="1"/>
</dbReference>
<evidence type="ECO:0000256" key="1">
    <source>
        <dbReference type="ARBA" id="ARBA00009600"/>
    </source>
</evidence>
<protein>
    <submittedName>
        <fullName evidence="2">YqgE/AlgH family protein</fullName>
    </submittedName>
</protein>
<dbReference type="OrthoDB" id="9807486at2"/>
<gene>
    <name evidence="2" type="ORF">TsocGM_02795</name>
</gene>
<dbReference type="RefSeq" id="WP_126723792.1">
    <property type="nucleotide sequence ID" value="NZ_RYZH01000003.1"/>
</dbReference>
<dbReference type="PANTHER" id="PTHR30327">
    <property type="entry name" value="UNCHARACTERIZED PROTEIN YQGE"/>
    <property type="match status" value="1"/>
</dbReference>